<evidence type="ECO:0000256" key="1">
    <source>
        <dbReference type="ARBA" id="ARBA00001936"/>
    </source>
</evidence>
<evidence type="ECO:0000256" key="7">
    <source>
        <dbReference type="ARBA" id="ARBA00022842"/>
    </source>
</evidence>
<reference evidence="11 12" key="1">
    <citation type="submission" date="2024-01" db="EMBL/GenBank/DDBJ databases">
        <title>Maribacter spp. originated from different algae showed divergent polysaccharides utilization ability.</title>
        <authorList>
            <person name="Wang H."/>
            <person name="Wu Y."/>
        </authorList>
    </citation>
    <scope>NUCLEOTIDE SEQUENCE [LARGE SCALE GENOMIC DNA]</scope>
    <source>
        <strain evidence="11 12">PR1</strain>
    </source>
</reference>
<keyword evidence="8" id="KW-0234">DNA repair</keyword>
<keyword evidence="4" id="KW-0479">Metal-binding</keyword>
<dbReference type="PANTHER" id="PTHR15822">
    <property type="entry name" value="TRAF AND TNF RECEPTOR-ASSOCIATED PROTEIN"/>
    <property type="match status" value="1"/>
</dbReference>
<feature type="transmembrane region" description="Helical" evidence="9">
    <location>
        <begin position="33"/>
        <end position="55"/>
    </location>
</feature>
<keyword evidence="9" id="KW-0472">Membrane</keyword>
<keyword evidence="9" id="KW-1133">Transmembrane helix</keyword>
<feature type="domain" description="Endonuclease/exonuclease/phosphatase" evidence="10">
    <location>
        <begin position="97"/>
        <end position="326"/>
    </location>
</feature>
<comment type="caution">
    <text evidence="11">The sequence shown here is derived from an EMBL/GenBank/DDBJ whole genome shotgun (WGS) entry which is preliminary data.</text>
</comment>
<comment type="cofactor">
    <cofactor evidence="1">
        <name>Mn(2+)</name>
        <dbReference type="ChEBI" id="CHEBI:29035"/>
    </cofactor>
</comment>
<dbReference type="RefSeq" id="WP_272651915.1">
    <property type="nucleotide sequence ID" value="NZ_JAZDDG010000006.1"/>
</dbReference>
<evidence type="ECO:0000256" key="4">
    <source>
        <dbReference type="ARBA" id="ARBA00022723"/>
    </source>
</evidence>
<feature type="transmembrane region" description="Helical" evidence="9">
    <location>
        <begin position="7"/>
        <end position="27"/>
    </location>
</feature>
<evidence type="ECO:0000256" key="8">
    <source>
        <dbReference type="ARBA" id="ARBA00023204"/>
    </source>
</evidence>
<keyword evidence="7" id="KW-0460">Magnesium</keyword>
<evidence type="ECO:0000313" key="12">
    <source>
        <dbReference type="Proteomes" id="UP001356308"/>
    </source>
</evidence>
<accession>A0ABU7IW57</accession>
<keyword evidence="11" id="KW-0255">Endonuclease</keyword>
<dbReference type="Gene3D" id="3.60.10.10">
    <property type="entry name" value="Endonuclease/exonuclease/phosphatase"/>
    <property type="match status" value="1"/>
</dbReference>
<dbReference type="InterPro" id="IPR036691">
    <property type="entry name" value="Endo/exonu/phosph_ase_sf"/>
</dbReference>
<keyword evidence="6" id="KW-0378">Hydrolase</keyword>
<dbReference type="Pfam" id="PF03372">
    <property type="entry name" value="Exo_endo_phos"/>
    <property type="match status" value="1"/>
</dbReference>
<evidence type="ECO:0000256" key="9">
    <source>
        <dbReference type="SAM" id="Phobius"/>
    </source>
</evidence>
<dbReference type="EMBL" id="JAZDDG010000006">
    <property type="protein sequence ID" value="MEE1977225.1"/>
    <property type="molecule type" value="Genomic_DNA"/>
</dbReference>
<dbReference type="PROSITE" id="PS51257">
    <property type="entry name" value="PROKAR_LIPOPROTEIN"/>
    <property type="match status" value="1"/>
</dbReference>
<dbReference type="GO" id="GO:0004519">
    <property type="term" value="F:endonuclease activity"/>
    <property type="evidence" value="ECO:0007669"/>
    <property type="project" value="UniProtKB-KW"/>
</dbReference>
<keyword evidence="12" id="KW-1185">Reference proteome</keyword>
<dbReference type="CDD" id="cd09084">
    <property type="entry name" value="EEP-2"/>
    <property type="match status" value="1"/>
</dbReference>
<sequence>MSFWSKTVYGLNILFSALLFLACVVPYTKSASLSFLSLTVPLLVLVNLLFLLYWLMVSPKRVWLSFTVLAVGYFVLGSFVQFNSMDKSASENVLKVMSFNIQGFEGHPTEMTRPNIQVFEDFIQNQNPDIICFQEFGYRRIWKKLFVNYPYRFINRQKYSKEAGVLMAIYSKYPIVDKGNINFPNSGNGASYVDVLYNKDTVRVYNLHLESLKVRPRSIKRERSDRLLGRLRNSFAKQQEQADLIRNHMDLVNYKKIVCADFNNTQYSYAYNAVKNDMKDSFEEKGFGYGRTINFWKFPLRIDFILTDPGIEVLEHENYNVKLSDHEPIMATLRIGADKEAVR</sequence>
<dbReference type="PANTHER" id="PTHR15822:SF4">
    <property type="entry name" value="TYROSYL-DNA PHOSPHODIESTERASE 2"/>
    <property type="match status" value="1"/>
</dbReference>
<organism evidence="11 12">
    <name type="scientific">Maribacter cobaltidurans</name>
    <dbReference type="NCBI Taxonomy" id="1178778"/>
    <lineage>
        <taxon>Bacteria</taxon>
        <taxon>Pseudomonadati</taxon>
        <taxon>Bacteroidota</taxon>
        <taxon>Flavobacteriia</taxon>
        <taxon>Flavobacteriales</taxon>
        <taxon>Flavobacteriaceae</taxon>
        <taxon>Maribacter</taxon>
    </lineage>
</organism>
<evidence type="ECO:0000259" key="10">
    <source>
        <dbReference type="Pfam" id="PF03372"/>
    </source>
</evidence>
<name>A0ABU7IW57_9FLAO</name>
<proteinExistence type="predicted"/>
<dbReference type="Proteomes" id="UP001356308">
    <property type="component" value="Unassembled WGS sequence"/>
</dbReference>
<feature type="transmembrane region" description="Helical" evidence="9">
    <location>
        <begin position="62"/>
        <end position="82"/>
    </location>
</feature>
<dbReference type="SUPFAM" id="SSF56219">
    <property type="entry name" value="DNase I-like"/>
    <property type="match status" value="1"/>
</dbReference>
<evidence type="ECO:0000256" key="2">
    <source>
        <dbReference type="ARBA" id="ARBA00001946"/>
    </source>
</evidence>
<evidence type="ECO:0000256" key="6">
    <source>
        <dbReference type="ARBA" id="ARBA00022801"/>
    </source>
</evidence>
<keyword evidence="5" id="KW-0227">DNA damage</keyword>
<keyword evidence="3" id="KW-0540">Nuclease</keyword>
<evidence type="ECO:0000256" key="3">
    <source>
        <dbReference type="ARBA" id="ARBA00022722"/>
    </source>
</evidence>
<dbReference type="InterPro" id="IPR051547">
    <property type="entry name" value="TDP2-like"/>
</dbReference>
<keyword evidence="9" id="KW-0812">Transmembrane</keyword>
<protein>
    <submittedName>
        <fullName evidence="11">Endonuclease/exonuclease/phosphatase family protein</fullName>
    </submittedName>
</protein>
<evidence type="ECO:0000313" key="11">
    <source>
        <dbReference type="EMBL" id="MEE1977225.1"/>
    </source>
</evidence>
<gene>
    <name evidence="11" type="ORF">V1I91_14145</name>
</gene>
<evidence type="ECO:0000256" key="5">
    <source>
        <dbReference type="ARBA" id="ARBA00022763"/>
    </source>
</evidence>
<dbReference type="InterPro" id="IPR005135">
    <property type="entry name" value="Endo/exonuclease/phosphatase"/>
</dbReference>
<comment type="cofactor">
    <cofactor evidence="2">
        <name>Mg(2+)</name>
        <dbReference type="ChEBI" id="CHEBI:18420"/>
    </cofactor>
</comment>